<dbReference type="Proteomes" id="UP000030693">
    <property type="component" value="Unassembled WGS sequence"/>
</dbReference>
<dbReference type="EMBL" id="KB932207">
    <property type="protein sequence ID" value="KCV68913.1"/>
    <property type="molecule type" value="Genomic_DNA"/>
</dbReference>
<evidence type="ECO:0000256" key="6">
    <source>
        <dbReference type="ARBA" id="ARBA00022833"/>
    </source>
</evidence>
<evidence type="ECO:0000256" key="4">
    <source>
        <dbReference type="ARBA" id="ARBA00022723"/>
    </source>
</evidence>
<organism evidence="12">
    <name type="scientific">Fonticula alba</name>
    <name type="common">Slime mold</name>
    <dbReference type="NCBI Taxonomy" id="691883"/>
    <lineage>
        <taxon>Eukaryota</taxon>
        <taxon>Rotosphaerida</taxon>
        <taxon>Fonticulaceae</taxon>
        <taxon>Fonticula</taxon>
    </lineage>
</organism>
<evidence type="ECO:0000256" key="9">
    <source>
        <dbReference type="ARBA" id="ARBA00023242"/>
    </source>
</evidence>
<feature type="compositionally biased region" description="Acidic residues" evidence="11">
    <location>
        <begin position="125"/>
        <end position="137"/>
    </location>
</feature>
<dbReference type="STRING" id="691883.A0A058Z4R2"/>
<keyword evidence="6 10" id="KW-0862">Zinc</keyword>
<evidence type="ECO:0000256" key="2">
    <source>
        <dbReference type="ARBA" id="ARBA00004123"/>
    </source>
</evidence>
<keyword evidence="9 10" id="KW-0539">Nucleus</keyword>
<dbReference type="InterPro" id="IPR038567">
    <property type="entry name" value="T_Elf1_sf"/>
</dbReference>
<dbReference type="GO" id="GO:0000993">
    <property type="term" value="F:RNA polymerase II complex binding"/>
    <property type="evidence" value="ECO:0007669"/>
    <property type="project" value="TreeGrafter"/>
</dbReference>
<evidence type="ECO:0000256" key="3">
    <source>
        <dbReference type="ARBA" id="ARBA00009730"/>
    </source>
</evidence>
<dbReference type="Pfam" id="PF05129">
    <property type="entry name" value="Zn_ribbon_Elf1"/>
    <property type="match status" value="1"/>
</dbReference>
<evidence type="ECO:0000256" key="8">
    <source>
        <dbReference type="ARBA" id="ARBA00023163"/>
    </source>
</evidence>
<evidence type="ECO:0000256" key="5">
    <source>
        <dbReference type="ARBA" id="ARBA00022771"/>
    </source>
</evidence>
<evidence type="ECO:0000313" key="13">
    <source>
        <dbReference type="Proteomes" id="UP000030693"/>
    </source>
</evidence>
<evidence type="ECO:0000256" key="10">
    <source>
        <dbReference type="RuleBase" id="RU364033"/>
    </source>
</evidence>
<evidence type="ECO:0000256" key="1">
    <source>
        <dbReference type="ARBA" id="ARBA00003357"/>
    </source>
</evidence>
<dbReference type="GeneID" id="20529059"/>
<keyword evidence="5 10" id="KW-0863">Zinc-finger</keyword>
<accession>A0A058Z4R2</accession>
<keyword evidence="7 10" id="KW-0805">Transcription regulation</keyword>
<feature type="region of interest" description="Disordered" evidence="11">
    <location>
        <begin position="88"/>
        <end position="196"/>
    </location>
</feature>
<evidence type="ECO:0000256" key="11">
    <source>
        <dbReference type="SAM" id="MobiDB-lite"/>
    </source>
</evidence>
<protein>
    <recommendedName>
        <fullName evidence="10">Transcription elongation factor 1 homolog</fullName>
    </recommendedName>
</protein>
<dbReference type="PANTHER" id="PTHR20934:SF0">
    <property type="entry name" value="TRANSCRIPTION ELONGATION FACTOR 1 HOMOLOG"/>
    <property type="match status" value="1"/>
</dbReference>
<comment type="subcellular location">
    <subcellularLocation>
        <location evidence="2 10">Nucleus</location>
    </subcellularLocation>
</comment>
<dbReference type="AlphaFoldDB" id="A0A058Z4R2"/>
<comment type="similarity">
    <text evidence="3 10">Belongs to the ELOF1 family.</text>
</comment>
<dbReference type="eggNOG" id="KOG3214">
    <property type="taxonomic scope" value="Eukaryota"/>
</dbReference>
<dbReference type="GO" id="GO:0006368">
    <property type="term" value="P:transcription elongation by RNA polymerase II"/>
    <property type="evidence" value="ECO:0007669"/>
    <property type="project" value="TreeGrafter"/>
</dbReference>
<feature type="compositionally biased region" description="Acidic residues" evidence="11">
    <location>
        <begin position="187"/>
        <end position="196"/>
    </location>
</feature>
<keyword evidence="8 10" id="KW-0804">Transcription</keyword>
<dbReference type="SUPFAM" id="SSF57783">
    <property type="entry name" value="Zinc beta-ribbon"/>
    <property type="match status" value="1"/>
</dbReference>
<dbReference type="InterPro" id="IPR007808">
    <property type="entry name" value="Elf1"/>
</dbReference>
<sequence>MGKKTRARRQPKKRVVIPLSTTFTCPFCNHEKAIEVTINRKERVAMLACVICKLEPKGPFTMQIRALDQPIDIYANFIQECERINQPPEVEDDQDPAGHSEGDDYEPPGHRDGAPKPTRARGYDDYEDDLDDEDDDYQPDRRRKESSKRSSRDYDDDDDDDGEDDDDDLDYRASSSRHSRKRQHVADDEDDDFENF</sequence>
<reference evidence="12" key="1">
    <citation type="submission" date="2013-04" db="EMBL/GenBank/DDBJ databases">
        <title>The Genome Sequence of Fonticula alba ATCC 38817.</title>
        <authorList>
            <consortium name="The Broad Institute Genomics Platform"/>
            <person name="Russ C."/>
            <person name="Cuomo C."/>
            <person name="Burger G."/>
            <person name="Gray M.W."/>
            <person name="Holland P.W.H."/>
            <person name="King N."/>
            <person name="Lang F.B.F."/>
            <person name="Roger A.J."/>
            <person name="Ruiz-Trillo I."/>
            <person name="Brown M."/>
            <person name="Walker B."/>
            <person name="Young S."/>
            <person name="Zeng Q."/>
            <person name="Gargeya S."/>
            <person name="Fitzgerald M."/>
            <person name="Haas B."/>
            <person name="Abouelleil A."/>
            <person name="Allen A.W."/>
            <person name="Alvarado L."/>
            <person name="Arachchi H.M."/>
            <person name="Berlin A.M."/>
            <person name="Chapman S.B."/>
            <person name="Gainer-Dewar J."/>
            <person name="Goldberg J."/>
            <person name="Griggs A."/>
            <person name="Gujja S."/>
            <person name="Hansen M."/>
            <person name="Howarth C."/>
            <person name="Imamovic A."/>
            <person name="Ireland A."/>
            <person name="Larimer J."/>
            <person name="McCowan C."/>
            <person name="Murphy C."/>
            <person name="Pearson M."/>
            <person name="Poon T.W."/>
            <person name="Priest M."/>
            <person name="Roberts A."/>
            <person name="Saif S."/>
            <person name="Shea T."/>
            <person name="Sisk P."/>
            <person name="Sykes S."/>
            <person name="Wortman J."/>
            <person name="Nusbaum C."/>
            <person name="Birren B."/>
        </authorList>
    </citation>
    <scope>NUCLEOTIDE SEQUENCE [LARGE SCALE GENOMIC DNA]</scope>
    <source>
        <strain evidence="12">ATCC 38817</strain>
    </source>
</reference>
<dbReference type="OrthoDB" id="445983at2759"/>
<evidence type="ECO:0000256" key="7">
    <source>
        <dbReference type="ARBA" id="ARBA00023015"/>
    </source>
</evidence>
<feature type="compositionally biased region" description="Basic and acidic residues" evidence="11">
    <location>
        <begin position="138"/>
        <end position="153"/>
    </location>
</feature>
<dbReference type="RefSeq" id="XP_009496484.1">
    <property type="nucleotide sequence ID" value="XM_009498209.1"/>
</dbReference>
<name>A0A058Z4R2_FONAL</name>
<dbReference type="FunFam" id="2.20.25.190:FF:000001">
    <property type="entry name" value="Transcription elongation factor 1 homolog"/>
    <property type="match status" value="1"/>
</dbReference>
<proteinExistence type="inferred from homology"/>
<comment type="function">
    <text evidence="1 10">Transcription elongation factor implicated in the maintenance of proper chromatin structure in actively transcribed regions.</text>
</comment>
<feature type="compositionally biased region" description="Acidic residues" evidence="11">
    <location>
        <begin position="154"/>
        <end position="169"/>
    </location>
</feature>
<dbReference type="GO" id="GO:0008270">
    <property type="term" value="F:zinc ion binding"/>
    <property type="evidence" value="ECO:0007669"/>
    <property type="project" value="UniProtKB-KW"/>
</dbReference>
<dbReference type="OMA" id="NCDKCQA"/>
<dbReference type="Gene3D" id="2.20.25.190">
    <property type="match status" value="1"/>
</dbReference>
<dbReference type="GO" id="GO:0005634">
    <property type="term" value="C:nucleus"/>
    <property type="evidence" value="ECO:0007669"/>
    <property type="project" value="UniProtKB-SubCell"/>
</dbReference>
<dbReference type="PANTHER" id="PTHR20934">
    <property type="entry name" value="TRANSCRIPTION ELONGATION FACTOR 1 HOMOLOG"/>
    <property type="match status" value="1"/>
</dbReference>
<gene>
    <name evidence="12" type="ORF">H696_04334</name>
</gene>
<keyword evidence="13" id="KW-1185">Reference proteome</keyword>
<keyword evidence="4 10" id="KW-0479">Metal-binding</keyword>
<evidence type="ECO:0000313" key="12">
    <source>
        <dbReference type="EMBL" id="KCV68913.1"/>
    </source>
</evidence>
<feature type="compositionally biased region" description="Basic and acidic residues" evidence="11">
    <location>
        <begin position="96"/>
        <end position="114"/>
    </location>
</feature>